<sequence>MNIRKILNNSLILAEDENKKEIIVMGKGLGFNSKVGDVLEKEKIEKIFVLKNETTMKEYVRLIEQTPSEYVEITNYIINYANRNLGKKLSDQLFITLIDHISYAIERYKKNITIQNRLIWEVKKFYPKEFEIGIYSVKYINEKLNIELLEEEAANIAFHIVNAQTDEGEMQNTLLTVKLLKAIFNIVQYNLGIKIDKDSINYSRFLTHLQFFIQRLLDGKIIESRDSFIFNQITKEYPVEFKCAKLIEEYIKNALDKEISYEELLYLTIHIVRINQK</sequence>
<keyword evidence="2" id="KW-1185">Reference proteome</keyword>
<organism evidence="1 2">
    <name type="scientific">Inconstantimicrobium mannanitabidum</name>
    <dbReference type="NCBI Taxonomy" id="1604901"/>
    <lineage>
        <taxon>Bacteria</taxon>
        <taxon>Bacillati</taxon>
        <taxon>Bacillota</taxon>
        <taxon>Clostridia</taxon>
        <taxon>Eubacteriales</taxon>
        <taxon>Clostridiaceae</taxon>
        <taxon>Inconstantimicrobium</taxon>
    </lineage>
</organism>
<accession>A0ACB5RDQ0</accession>
<dbReference type="EMBL" id="BROD01000001">
    <property type="protein sequence ID" value="GKX67168.1"/>
    <property type="molecule type" value="Genomic_DNA"/>
</dbReference>
<evidence type="ECO:0000313" key="2">
    <source>
        <dbReference type="Proteomes" id="UP001058074"/>
    </source>
</evidence>
<dbReference type="Proteomes" id="UP001058074">
    <property type="component" value="Unassembled WGS sequence"/>
</dbReference>
<protein>
    <submittedName>
        <fullName evidence="1">Transcription antiterminator BglG</fullName>
    </submittedName>
</protein>
<proteinExistence type="predicted"/>
<evidence type="ECO:0000313" key="1">
    <source>
        <dbReference type="EMBL" id="GKX67168.1"/>
    </source>
</evidence>
<name>A0ACB5RDQ0_9CLOT</name>
<reference evidence="1" key="1">
    <citation type="journal article" date="2025" name="Int. J. Syst. Evol. Microbiol.">
        <title>Inconstantimicrobium mannanitabidum sp. nov., a novel member of the family Clostridiaceae isolated from anoxic soil under the treatment of reductive soil disinfestation.</title>
        <authorList>
            <person name="Ueki A."/>
            <person name="Tonouchi A."/>
            <person name="Honma S."/>
            <person name="Kaku N."/>
            <person name="Ueki K."/>
        </authorList>
    </citation>
    <scope>NUCLEOTIDE SEQUENCE</scope>
    <source>
        <strain evidence="1">TW13</strain>
    </source>
</reference>
<gene>
    <name evidence="1" type="primary">licT</name>
    <name evidence="1" type="ORF">rsdtw13_24260</name>
</gene>
<comment type="caution">
    <text evidence="1">The sequence shown here is derived from an EMBL/GenBank/DDBJ whole genome shotgun (WGS) entry which is preliminary data.</text>
</comment>